<dbReference type="FunFam" id="3.40.50.300:FF:001091">
    <property type="entry name" value="Probable disease resistance protein At1g61300"/>
    <property type="match status" value="1"/>
</dbReference>
<dbReference type="InterPro" id="IPR041118">
    <property type="entry name" value="Rx_N"/>
</dbReference>
<evidence type="ECO:0000256" key="6">
    <source>
        <dbReference type="ARBA" id="ARBA00023054"/>
    </source>
</evidence>
<keyword evidence="3" id="KW-0677">Repeat</keyword>
<dbReference type="InterPro" id="IPR042197">
    <property type="entry name" value="Apaf_helical"/>
</dbReference>
<dbReference type="PRINTS" id="PR00364">
    <property type="entry name" value="DISEASERSIST"/>
</dbReference>
<dbReference type="InterPro" id="IPR002182">
    <property type="entry name" value="NB-ARC"/>
</dbReference>
<name>Q2R8J7_ORYSJ</name>
<dbReference type="GO" id="GO:0009626">
    <property type="term" value="P:plant-type hypersensitive response"/>
    <property type="evidence" value="ECO:0007669"/>
    <property type="project" value="UniProtKB-ARBA"/>
</dbReference>
<evidence type="ECO:0000259" key="10">
    <source>
        <dbReference type="Pfam" id="PF23598"/>
    </source>
</evidence>
<reference evidence="11" key="3">
    <citation type="submission" date="2006-01" db="EMBL/GenBank/DDBJ databases">
        <authorList>
            <person name="Buell R."/>
        </authorList>
    </citation>
    <scope>NUCLEOTIDE SEQUENCE</scope>
</reference>
<keyword evidence="6" id="KW-0175">Coiled coil</keyword>
<evidence type="ECO:0000256" key="5">
    <source>
        <dbReference type="ARBA" id="ARBA00022821"/>
    </source>
</evidence>
<dbReference type="InterPro" id="IPR044974">
    <property type="entry name" value="Disease_R_plants"/>
</dbReference>
<dbReference type="SUPFAM" id="SSF52540">
    <property type="entry name" value="P-loop containing nucleoside triphosphate hydrolases"/>
    <property type="match status" value="1"/>
</dbReference>
<dbReference type="Pfam" id="PF18052">
    <property type="entry name" value="Rx_N"/>
    <property type="match status" value="1"/>
</dbReference>
<evidence type="ECO:0000256" key="1">
    <source>
        <dbReference type="ARBA" id="ARBA00008894"/>
    </source>
</evidence>
<dbReference type="Pfam" id="PF23559">
    <property type="entry name" value="WHD_DRP"/>
    <property type="match status" value="1"/>
</dbReference>
<dbReference type="PANTHER" id="PTHR23155">
    <property type="entry name" value="DISEASE RESISTANCE PROTEIN RP"/>
    <property type="match status" value="1"/>
</dbReference>
<keyword evidence="4" id="KW-0547">Nucleotide-binding</keyword>
<accession>Q2R8J7</accession>
<feature type="domain" description="Disease resistance N-terminal" evidence="8">
    <location>
        <begin position="9"/>
        <end position="100"/>
    </location>
</feature>
<dbReference type="GO" id="GO:0043531">
    <property type="term" value="F:ADP binding"/>
    <property type="evidence" value="ECO:0007669"/>
    <property type="project" value="InterPro"/>
</dbReference>
<dbReference type="SUPFAM" id="SSF52058">
    <property type="entry name" value="L domain-like"/>
    <property type="match status" value="1"/>
</dbReference>
<evidence type="ECO:0000259" key="9">
    <source>
        <dbReference type="Pfam" id="PF23559"/>
    </source>
</evidence>
<protein>
    <submittedName>
        <fullName evidence="11">NB-ARC domain containing protein, expressed</fullName>
    </submittedName>
</protein>
<gene>
    <name evidence="11" type="ordered locus">LOC_Os11g11950</name>
</gene>
<dbReference type="EMBL" id="DP000010">
    <property type="protein sequence ID" value="ABA92222.1"/>
    <property type="molecule type" value="Genomic_DNA"/>
</dbReference>
<evidence type="ECO:0000256" key="4">
    <source>
        <dbReference type="ARBA" id="ARBA00022741"/>
    </source>
</evidence>
<dbReference type="AlphaFoldDB" id="Q2R8J7"/>
<proteinExistence type="inferred from homology"/>
<dbReference type="Gene3D" id="1.10.10.10">
    <property type="entry name" value="Winged helix-like DNA-binding domain superfamily/Winged helix DNA-binding domain"/>
    <property type="match status" value="1"/>
</dbReference>
<feature type="domain" description="NB-ARC" evidence="7">
    <location>
        <begin position="164"/>
        <end position="334"/>
    </location>
</feature>
<dbReference type="InterPro" id="IPR036388">
    <property type="entry name" value="WH-like_DNA-bd_sf"/>
</dbReference>
<dbReference type="Gene3D" id="1.10.8.430">
    <property type="entry name" value="Helical domain of apoptotic protease-activating factors"/>
    <property type="match status" value="1"/>
</dbReference>
<organism evidence="11">
    <name type="scientific">Oryza sativa subsp. japonica</name>
    <name type="common">Rice</name>
    <dbReference type="NCBI Taxonomy" id="39947"/>
    <lineage>
        <taxon>Eukaryota</taxon>
        <taxon>Viridiplantae</taxon>
        <taxon>Streptophyta</taxon>
        <taxon>Embryophyta</taxon>
        <taxon>Tracheophyta</taxon>
        <taxon>Spermatophyta</taxon>
        <taxon>Magnoliopsida</taxon>
        <taxon>Liliopsida</taxon>
        <taxon>Poales</taxon>
        <taxon>Poaceae</taxon>
        <taxon>BOP clade</taxon>
        <taxon>Oryzoideae</taxon>
        <taxon>Oryzeae</taxon>
        <taxon>Oryzinae</taxon>
        <taxon>Oryza</taxon>
        <taxon>Oryza sativa</taxon>
    </lineage>
</organism>
<feature type="domain" description="Disease resistance protein winged helix" evidence="9">
    <location>
        <begin position="418"/>
        <end position="489"/>
    </location>
</feature>
<dbReference type="InterPro" id="IPR027417">
    <property type="entry name" value="P-loop_NTPase"/>
</dbReference>
<evidence type="ECO:0000256" key="3">
    <source>
        <dbReference type="ARBA" id="ARBA00022737"/>
    </source>
</evidence>
<keyword evidence="5" id="KW-0611">Plant defense</keyword>
<dbReference type="InterPro" id="IPR058922">
    <property type="entry name" value="WHD_DRP"/>
</dbReference>
<evidence type="ECO:0000256" key="2">
    <source>
        <dbReference type="ARBA" id="ARBA00022614"/>
    </source>
</evidence>
<dbReference type="Pfam" id="PF00931">
    <property type="entry name" value="NB-ARC"/>
    <property type="match status" value="1"/>
</dbReference>
<evidence type="ECO:0000259" key="7">
    <source>
        <dbReference type="Pfam" id="PF00931"/>
    </source>
</evidence>
<feature type="domain" description="Disease resistance R13L4/SHOC-2-like LRR" evidence="10">
    <location>
        <begin position="558"/>
        <end position="687"/>
    </location>
</feature>
<dbReference type="Gene3D" id="1.20.5.4130">
    <property type="match status" value="1"/>
</dbReference>
<dbReference type="FunFam" id="1.10.10.10:FF:000322">
    <property type="entry name" value="Probable disease resistance protein At1g63360"/>
    <property type="match status" value="1"/>
</dbReference>
<dbReference type="InterPro" id="IPR032675">
    <property type="entry name" value="LRR_dom_sf"/>
</dbReference>
<comment type="similarity">
    <text evidence="1">Belongs to the disease resistance NB-LRR family.</text>
</comment>
<dbReference type="GO" id="GO:0002758">
    <property type="term" value="P:innate immune response-activating signaling pathway"/>
    <property type="evidence" value="ECO:0007669"/>
    <property type="project" value="UniProtKB-ARBA"/>
</dbReference>
<reference evidence="11" key="1">
    <citation type="journal article" date="2005" name="BMC Biol.">
        <title>The sequence of rice chromosomes 11 and 12, rich in disease resistance genes and recent gene duplications.</title>
        <authorList>
            <consortium name="The rice chromosomes 11 and 12 sequencing consortia"/>
        </authorList>
    </citation>
    <scope>NUCLEOTIDE SEQUENCE [LARGE SCALE GENOMIC DNA]</scope>
</reference>
<dbReference type="GO" id="GO:0042742">
    <property type="term" value="P:defense response to bacterium"/>
    <property type="evidence" value="ECO:0007669"/>
    <property type="project" value="UniProtKB-ARBA"/>
</dbReference>
<dbReference type="Pfam" id="PF23598">
    <property type="entry name" value="LRR_14"/>
    <property type="match status" value="1"/>
</dbReference>
<evidence type="ECO:0000313" key="11">
    <source>
        <dbReference type="EMBL" id="ABA92222.1"/>
    </source>
</evidence>
<dbReference type="InterPro" id="IPR055414">
    <property type="entry name" value="LRR_R13L4/SHOC2-like"/>
</dbReference>
<dbReference type="Gene3D" id="3.80.10.10">
    <property type="entry name" value="Ribonuclease Inhibitor"/>
    <property type="match status" value="1"/>
</dbReference>
<dbReference type="Gene3D" id="3.40.50.300">
    <property type="entry name" value="P-loop containing nucleotide triphosphate hydrolases"/>
    <property type="match status" value="1"/>
</dbReference>
<sequence>MAEAVLLSVKKVGNVLADEAANAVIAKVSEKVTNLKEMPEKVEEIRKQLTIMNSVILQIGTSYLTGIVVKNWIAEVRKLAYHVEDVMDKYSYHAIQLEEEGFLKNDIAEEVVKLEKQIQQVIKLKEQWLHPSQLNPNQLAETGRPRSHDNFPYLVKDEDLVGIEDHKRLLAGWLYSDEPDRAVITVSGIGGLGKTTLVTNVYEREKVNFAAHAWIVVSQTYNVEALLRKLLRKIGSTELSLDSLNNMDAHDLKEEIKKKIEDSKCLIVLDDVWDKKVYFQMQDAFQNLQATRVIITTRENDVAALATSTRRLNLQPLNGADAFELFCRRAFYNKGHKCPKELEKVANSIVDRCHGLPLAIVTIGSLLSSRPAAEFVWNKIYKQLRTELANNDHVRAILNLSYHDLSGDLRNCFLYCSLFPEDYTMTRESLLRLWVAEGFVLGKEKNTLEDVAEGNLMELIHRNMLEVVDNDEIGRVNSCKMHDIVRVLALSIAKEERFGSANDLGTMLLMDKEVRRLSTCGWSDDTVSTVKFMRLRTLISLSTTSLPLEMLSSILCGSSYLTVLELQDSEITEVPTSIGNMFNLRYIGLRRTKVKSLPESIGKLSNLHTLDIKQTKIEKLPRSIVKIKKLRHLIADRYVDERQSDFRYFVGMHAPKELSNLQELQTLETVESSKDLAEQLKKLMQLRSSFPHLKTLVLKHMPNVNQLKIMDGALPSIEGLYVVSLSKLDIVPEGIESLRTLKKLWLLYLHRDFKTQWHKNRMHQKMQHVPEIRV</sequence>
<evidence type="ECO:0000259" key="8">
    <source>
        <dbReference type="Pfam" id="PF18052"/>
    </source>
</evidence>
<reference evidence="11" key="2">
    <citation type="submission" date="2005-04" db="EMBL/GenBank/DDBJ databases">
        <authorList>
            <person name="Buell C.R."/>
            <person name="Wing R.A."/>
            <person name="McCombie W.A."/>
            <person name="Ouyang S."/>
        </authorList>
    </citation>
    <scope>NUCLEOTIDE SEQUENCE</scope>
</reference>
<keyword evidence="2" id="KW-0433">Leucine-rich repeat</keyword>
<dbReference type="PANTHER" id="PTHR23155:SF1216">
    <property type="entry name" value="OS04G0219600 PROTEIN"/>
    <property type="match status" value="1"/>
</dbReference>